<dbReference type="PROSITE" id="PS50995">
    <property type="entry name" value="HTH_MARR_2"/>
    <property type="match status" value="1"/>
</dbReference>
<evidence type="ECO:0000256" key="2">
    <source>
        <dbReference type="ARBA" id="ARBA00023125"/>
    </source>
</evidence>
<comment type="caution">
    <text evidence="5">The sequence shown here is derived from an EMBL/GenBank/DDBJ whole genome shotgun (WGS) entry which is preliminary data.</text>
</comment>
<dbReference type="InterPro" id="IPR036388">
    <property type="entry name" value="WH-like_DNA-bd_sf"/>
</dbReference>
<dbReference type="GO" id="GO:0003700">
    <property type="term" value="F:DNA-binding transcription factor activity"/>
    <property type="evidence" value="ECO:0007669"/>
    <property type="project" value="InterPro"/>
</dbReference>
<evidence type="ECO:0000259" key="4">
    <source>
        <dbReference type="PROSITE" id="PS50995"/>
    </source>
</evidence>
<evidence type="ECO:0000313" key="5">
    <source>
        <dbReference type="EMBL" id="KGA20702.1"/>
    </source>
</evidence>
<dbReference type="PANTHER" id="PTHR42756">
    <property type="entry name" value="TRANSCRIPTIONAL REGULATOR, MARR"/>
    <property type="match status" value="1"/>
</dbReference>
<sequence>MEIGKYVDETVSTWQEQRPDLDFEPMGYMLRFHAMAEAAMTKIEIITKSHGLTVGEFDVLATLRRHGAASTLMPSFIAEVAMVSPSGLTHRLTQLEQSGHIIRIADDSDRRSSLVSITKSGAAVADQIIAQIAEHSARMYAAIPAEDLEQFSKVVSLVSTQLESEVVTS</sequence>
<evidence type="ECO:0000256" key="1">
    <source>
        <dbReference type="ARBA" id="ARBA00023015"/>
    </source>
</evidence>
<dbReference type="Gene3D" id="1.10.10.10">
    <property type="entry name" value="Winged helix-like DNA-binding domain superfamily/Winged helix DNA-binding domain"/>
    <property type="match status" value="1"/>
</dbReference>
<keyword evidence="2" id="KW-0238">DNA-binding</keyword>
<dbReference type="SUPFAM" id="SSF46785">
    <property type="entry name" value="Winged helix' DNA-binding domain"/>
    <property type="match status" value="1"/>
</dbReference>
<dbReference type="EMBL" id="JNSL01000020">
    <property type="protein sequence ID" value="KGA20702.1"/>
    <property type="molecule type" value="Genomic_DNA"/>
</dbReference>
<keyword evidence="3" id="KW-0804">Transcription</keyword>
<evidence type="ECO:0000256" key="3">
    <source>
        <dbReference type="ARBA" id="ARBA00023163"/>
    </source>
</evidence>
<dbReference type="Pfam" id="PF01047">
    <property type="entry name" value="MarR"/>
    <property type="match status" value="1"/>
</dbReference>
<dbReference type="InterPro" id="IPR000835">
    <property type="entry name" value="HTH_MarR-typ"/>
</dbReference>
<reference evidence="5" key="1">
    <citation type="submission" date="2014-06" db="EMBL/GenBank/DDBJ databases">
        <title>Key roles for freshwater Actinobacteria revealed by deep metagenomic sequencing.</title>
        <authorList>
            <person name="Ghai R."/>
            <person name="Mizuno C.M."/>
            <person name="Picazo A."/>
            <person name="Camacho A."/>
            <person name="Rodriguez-Valera F."/>
        </authorList>
    </citation>
    <scope>NUCLEOTIDE SEQUENCE</scope>
</reference>
<dbReference type="AlphaFoldDB" id="A0A094QBA9"/>
<organism evidence="5">
    <name type="scientific">freshwater metagenome</name>
    <dbReference type="NCBI Taxonomy" id="449393"/>
    <lineage>
        <taxon>unclassified sequences</taxon>
        <taxon>metagenomes</taxon>
        <taxon>ecological metagenomes</taxon>
    </lineage>
</organism>
<dbReference type="InterPro" id="IPR036390">
    <property type="entry name" value="WH_DNA-bd_sf"/>
</dbReference>
<feature type="domain" description="HTH marR-type" evidence="4">
    <location>
        <begin position="28"/>
        <end position="160"/>
    </location>
</feature>
<accession>A0A094QBA9</accession>
<keyword evidence="1" id="KW-0805">Transcription regulation</keyword>
<proteinExistence type="predicted"/>
<dbReference type="GO" id="GO:0003677">
    <property type="term" value="F:DNA binding"/>
    <property type="evidence" value="ECO:0007669"/>
    <property type="project" value="UniProtKB-KW"/>
</dbReference>
<dbReference type="SMART" id="SM00347">
    <property type="entry name" value="HTH_MARR"/>
    <property type="match status" value="1"/>
</dbReference>
<name>A0A094QBA9_9ZZZZ</name>
<dbReference type="PANTHER" id="PTHR42756:SF1">
    <property type="entry name" value="TRANSCRIPTIONAL REPRESSOR OF EMRAB OPERON"/>
    <property type="match status" value="1"/>
</dbReference>
<dbReference type="PRINTS" id="PR00598">
    <property type="entry name" value="HTHMARR"/>
</dbReference>
<gene>
    <name evidence="5" type="ORF">GM51_5025</name>
</gene>
<protein>
    <recommendedName>
        <fullName evidence="4">HTH marR-type domain-containing protein</fullName>
    </recommendedName>
</protein>